<evidence type="ECO:0000256" key="2">
    <source>
        <dbReference type="ARBA" id="ARBA00022525"/>
    </source>
</evidence>
<proteinExistence type="predicted"/>
<dbReference type="Gene3D" id="2.60.120.40">
    <property type="match status" value="1"/>
</dbReference>
<feature type="coiled-coil region" evidence="4">
    <location>
        <begin position="70"/>
        <end position="108"/>
    </location>
</feature>
<protein>
    <recommendedName>
        <fullName evidence="5">C1q domain-containing protein</fullName>
    </recommendedName>
</protein>
<sequence>MGGHDKNINPPHCLNNLFDTSKMARFSVALVLVLACWTANSSAAALSVEDKLQQLTDSYIQFKEVVGAKNAELQAQLEQQQVHHNEIKSELTSKISQLEAKIQQQERAHPSSPVYFYVQRSTPFSTLATPLPFDLAVLNVGNAMDLATGKFTAPRAGIYAFSFSGMALFPATSGVYVWLSASLFLNGNVVGSAEVDEANTVEDQWSPLFLQATLSLQAGDQLWLEIEYDTAGVVLHDDADHYTHFNGWMLDE</sequence>
<keyword evidence="3" id="KW-0732">Signal</keyword>
<comment type="subcellular location">
    <subcellularLocation>
        <location evidence="1">Secreted</location>
    </subcellularLocation>
</comment>
<dbReference type="Pfam" id="PF00386">
    <property type="entry name" value="C1q"/>
    <property type="match status" value="1"/>
</dbReference>
<dbReference type="InterPro" id="IPR001073">
    <property type="entry name" value="C1q_dom"/>
</dbReference>
<dbReference type="PANTHER" id="PTHR22923:SF62">
    <property type="entry name" value="CVP18"/>
    <property type="match status" value="1"/>
</dbReference>
<dbReference type="PANTHER" id="PTHR22923">
    <property type="entry name" value="CEREBELLIN-RELATED"/>
    <property type="match status" value="1"/>
</dbReference>
<dbReference type="InterPro" id="IPR008983">
    <property type="entry name" value="Tumour_necrosis_fac-like_dom"/>
</dbReference>
<evidence type="ECO:0000256" key="4">
    <source>
        <dbReference type="SAM" id="Coils"/>
    </source>
</evidence>
<evidence type="ECO:0000313" key="6">
    <source>
        <dbReference type="EMBL" id="KAK4011144.1"/>
    </source>
</evidence>
<dbReference type="SUPFAM" id="SSF49842">
    <property type="entry name" value="TNF-like"/>
    <property type="match status" value="1"/>
</dbReference>
<dbReference type="SMART" id="SM00110">
    <property type="entry name" value="C1Q"/>
    <property type="match status" value="1"/>
</dbReference>
<dbReference type="PROSITE" id="PS50871">
    <property type="entry name" value="C1Q"/>
    <property type="match status" value="1"/>
</dbReference>
<comment type="caution">
    <text evidence="6">The sequence shown here is derived from an EMBL/GenBank/DDBJ whole genome shotgun (WGS) entry which is preliminary data.</text>
</comment>
<accession>A0ABQ9ZE05</accession>
<evidence type="ECO:0000259" key="5">
    <source>
        <dbReference type="PROSITE" id="PS50871"/>
    </source>
</evidence>
<organism evidence="6 7">
    <name type="scientific">Daphnia magna</name>
    <dbReference type="NCBI Taxonomy" id="35525"/>
    <lineage>
        <taxon>Eukaryota</taxon>
        <taxon>Metazoa</taxon>
        <taxon>Ecdysozoa</taxon>
        <taxon>Arthropoda</taxon>
        <taxon>Crustacea</taxon>
        <taxon>Branchiopoda</taxon>
        <taxon>Diplostraca</taxon>
        <taxon>Cladocera</taxon>
        <taxon>Anomopoda</taxon>
        <taxon>Daphniidae</taxon>
        <taxon>Daphnia</taxon>
    </lineage>
</organism>
<dbReference type="InterPro" id="IPR050822">
    <property type="entry name" value="Cerebellin_Synaptic_Org"/>
</dbReference>
<dbReference type="Proteomes" id="UP001234178">
    <property type="component" value="Unassembled WGS sequence"/>
</dbReference>
<keyword evidence="2" id="KW-0964">Secreted</keyword>
<feature type="domain" description="C1q" evidence="5">
    <location>
        <begin position="109"/>
        <end position="252"/>
    </location>
</feature>
<evidence type="ECO:0000256" key="1">
    <source>
        <dbReference type="ARBA" id="ARBA00004613"/>
    </source>
</evidence>
<evidence type="ECO:0000256" key="3">
    <source>
        <dbReference type="ARBA" id="ARBA00022729"/>
    </source>
</evidence>
<name>A0ABQ9ZE05_9CRUS</name>
<reference evidence="6 7" key="1">
    <citation type="journal article" date="2023" name="Nucleic Acids Res.">
        <title>The hologenome of Daphnia magna reveals possible DNA methylation and microbiome-mediated evolution of the host genome.</title>
        <authorList>
            <person name="Chaturvedi A."/>
            <person name="Li X."/>
            <person name="Dhandapani V."/>
            <person name="Marshall H."/>
            <person name="Kissane S."/>
            <person name="Cuenca-Cambronero M."/>
            <person name="Asole G."/>
            <person name="Calvet F."/>
            <person name="Ruiz-Romero M."/>
            <person name="Marangio P."/>
            <person name="Guigo R."/>
            <person name="Rago D."/>
            <person name="Mirbahai L."/>
            <person name="Eastwood N."/>
            <person name="Colbourne J.K."/>
            <person name="Zhou J."/>
            <person name="Mallon E."/>
            <person name="Orsini L."/>
        </authorList>
    </citation>
    <scope>NUCLEOTIDE SEQUENCE [LARGE SCALE GENOMIC DNA]</scope>
    <source>
        <strain evidence="6">LRV0_1</strain>
    </source>
</reference>
<keyword evidence="7" id="KW-1185">Reference proteome</keyword>
<keyword evidence="4" id="KW-0175">Coiled coil</keyword>
<dbReference type="EMBL" id="JAOYFB010000003">
    <property type="protein sequence ID" value="KAK4011144.1"/>
    <property type="molecule type" value="Genomic_DNA"/>
</dbReference>
<evidence type="ECO:0000313" key="7">
    <source>
        <dbReference type="Proteomes" id="UP001234178"/>
    </source>
</evidence>
<gene>
    <name evidence="6" type="ORF">OUZ56_020260</name>
</gene>